<comment type="caution">
    <text evidence="2">The sequence shown here is derived from an EMBL/GenBank/DDBJ whole genome shotgun (WGS) entry which is preliminary data.</text>
</comment>
<evidence type="ECO:0000313" key="2">
    <source>
        <dbReference type="EMBL" id="KAK5819061.1"/>
    </source>
</evidence>
<proteinExistence type="predicted"/>
<dbReference type="SUPFAM" id="SSF56219">
    <property type="entry name" value="DNase I-like"/>
    <property type="match status" value="1"/>
</dbReference>
<gene>
    <name evidence="2" type="ORF">PVK06_024018</name>
</gene>
<dbReference type="InterPro" id="IPR005135">
    <property type="entry name" value="Endo/exonuclease/phosphatase"/>
</dbReference>
<dbReference type="Gene3D" id="3.60.10.10">
    <property type="entry name" value="Endonuclease/exonuclease/phosphatase"/>
    <property type="match status" value="1"/>
</dbReference>
<feature type="domain" description="Endonuclease/exonuclease/phosphatase" evidence="1">
    <location>
        <begin position="131"/>
        <end position="230"/>
    </location>
</feature>
<dbReference type="Pfam" id="PF03372">
    <property type="entry name" value="Exo_endo_phos"/>
    <property type="match status" value="1"/>
</dbReference>
<dbReference type="EMBL" id="JARKNE010000007">
    <property type="protein sequence ID" value="KAK5819061.1"/>
    <property type="molecule type" value="Genomic_DNA"/>
</dbReference>
<reference evidence="2 3" key="1">
    <citation type="submission" date="2023-03" db="EMBL/GenBank/DDBJ databases">
        <title>WGS of Gossypium arboreum.</title>
        <authorList>
            <person name="Yu D."/>
        </authorList>
    </citation>
    <scope>NUCLEOTIDE SEQUENCE [LARGE SCALE GENOMIC DNA]</scope>
    <source>
        <tissue evidence="2">Leaf</tissue>
    </source>
</reference>
<keyword evidence="3" id="KW-1185">Reference proteome</keyword>
<accession>A0ABR0PCV6</accession>
<dbReference type="PANTHER" id="PTHR33710">
    <property type="entry name" value="BNAC02G09200D PROTEIN"/>
    <property type="match status" value="1"/>
</dbReference>
<organism evidence="2 3">
    <name type="scientific">Gossypium arboreum</name>
    <name type="common">Tree cotton</name>
    <name type="synonym">Gossypium nanking</name>
    <dbReference type="NCBI Taxonomy" id="29729"/>
    <lineage>
        <taxon>Eukaryota</taxon>
        <taxon>Viridiplantae</taxon>
        <taxon>Streptophyta</taxon>
        <taxon>Embryophyta</taxon>
        <taxon>Tracheophyta</taxon>
        <taxon>Spermatophyta</taxon>
        <taxon>Magnoliopsida</taxon>
        <taxon>eudicotyledons</taxon>
        <taxon>Gunneridae</taxon>
        <taxon>Pentapetalae</taxon>
        <taxon>rosids</taxon>
        <taxon>malvids</taxon>
        <taxon>Malvales</taxon>
        <taxon>Malvaceae</taxon>
        <taxon>Malvoideae</taxon>
        <taxon>Gossypium</taxon>
    </lineage>
</organism>
<dbReference type="Proteomes" id="UP001358586">
    <property type="component" value="Chromosome 7"/>
</dbReference>
<dbReference type="PANTHER" id="PTHR33710:SF77">
    <property type="entry name" value="DNASE I-LIKE SUPERFAMILY PROTEIN"/>
    <property type="match status" value="1"/>
</dbReference>
<dbReference type="InterPro" id="IPR036691">
    <property type="entry name" value="Endo/exonu/phosph_ase_sf"/>
</dbReference>
<name>A0ABR0PCV6_GOSAR</name>
<evidence type="ECO:0000313" key="3">
    <source>
        <dbReference type="Proteomes" id="UP001358586"/>
    </source>
</evidence>
<sequence>MDASGAQGNKQNNSDLMGLGVEDVNQNSLNFGATNNLISGNLERVKAHFNPAFEVSEAVDIQISEGALDPGKHSAVSFKENIIVDQQAKSGDRSVEKLGITLVSVCLLETRVSGAKDDCIIAKLGFHYSHRVEAIGFSGGHFPWIAIGDFNTILSSSEKFGGLTNGRRCPQFGDFVEKAELHDLSFRGSLFTWHRRALFESLDHALGNKAWIRTFPSSLVTQLPKIKSDHRPLLLNQNPEVILPRGRPFRFLAGWTEHPDFDNFMNANWSFTGDMANSLFKLTLNLK</sequence>
<evidence type="ECO:0000259" key="1">
    <source>
        <dbReference type="Pfam" id="PF03372"/>
    </source>
</evidence>
<protein>
    <recommendedName>
        <fullName evidence="1">Endonuclease/exonuclease/phosphatase domain-containing protein</fullName>
    </recommendedName>
</protein>